<dbReference type="Proteomes" id="UP000641588">
    <property type="component" value="Unassembled WGS sequence"/>
</dbReference>
<dbReference type="AlphaFoldDB" id="A0A972K459"/>
<reference evidence="1" key="1">
    <citation type="submission" date="2019-10" db="EMBL/GenBank/DDBJ databases">
        <title>Description of Paenibacillus glebae sp. nov.</title>
        <authorList>
            <person name="Carlier A."/>
            <person name="Qi S."/>
        </authorList>
    </citation>
    <scope>NUCLEOTIDE SEQUENCE</scope>
    <source>
        <strain evidence="1">LMG 31456</strain>
    </source>
</reference>
<proteinExistence type="predicted"/>
<keyword evidence="2" id="KW-1185">Reference proteome</keyword>
<dbReference type="EMBL" id="WHOD01000071">
    <property type="protein sequence ID" value="NOU95632.1"/>
    <property type="molecule type" value="Genomic_DNA"/>
</dbReference>
<name>A0A972K459_9BACL</name>
<gene>
    <name evidence="1" type="ORF">GC093_20710</name>
</gene>
<protein>
    <submittedName>
        <fullName evidence="1">Uncharacterized protein</fullName>
    </submittedName>
</protein>
<sequence>MLNYPTEKEIKSKVERAINLLFKNDIYLLHKNVNERAIAHRLAVYLEKLFDTWNVDCEYNRMDNDPKRLMNYKNDDGDLVLPDIIVHHRGTTNNLLAIEIKKESSITPSNYQADIQKLKQYKLELDYKHVLFISFSTNSDPKVTRFDLNPN</sequence>
<evidence type="ECO:0000313" key="2">
    <source>
        <dbReference type="Proteomes" id="UP000641588"/>
    </source>
</evidence>
<comment type="caution">
    <text evidence="1">The sequence shown here is derived from an EMBL/GenBank/DDBJ whole genome shotgun (WGS) entry which is preliminary data.</text>
</comment>
<organism evidence="1 2">
    <name type="scientific">Paenibacillus foliorum</name>
    <dbReference type="NCBI Taxonomy" id="2654974"/>
    <lineage>
        <taxon>Bacteria</taxon>
        <taxon>Bacillati</taxon>
        <taxon>Bacillota</taxon>
        <taxon>Bacilli</taxon>
        <taxon>Bacillales</taxon>
        <taxon>Paenibacillaceae</taxon>
        <taxon>Paenibacillus</taxon>
    </lineage>
</organism>
<dbReference type="RefSeq" id="WP_171653858.1">
    <property type="nucleotide sequence ID" value="NZ_WHOD01000071.1"/>
</dbReference>
<accession>A0A972K459</accession>
<evidence type="ECO:0000313" key="1">
    <source>
        <dbReference type="EMBL" id="NOU95632.1"/>
    </source>
</evidence>